<evidence type="ECO:0000313" key="2">
    <source>
        <dbReference type="EMBL" id="GAA0296005.1"/>
    </source>
</evidence>
<feature type="compositionally biased region" description="Low complexity" evidence="1">
    <location>
        <begin position="103"/>
        <end position="114"/>
    </location>
</feature>
<sequence length="274" mass="28696">MTPSYLESRRPRAGMPELDIGASQAEYLEELREALADECLEGYGAMRPRDALQYLIDRHEATRPADDLVPDARATTDSDDGTDSTAADSTGTTPNESGESLPSADDAAAAMSDATTGAKTVRTDEPAPADVSVTDETTMAGEEQDVEETGGEGANAEMSGADVDAETSSADTETPSADTATTDDGTNDTATADAETGTTGGDAGTTTTTTDPAPSPSGSGSPLRQMMELLEEHDDKWAETESSDGKYVVTLPDGSNEHARTRDDVRAILFKHYR</sequence>
<dbReference type="Proteomes" id="UP001500837">
    <property type="component" value="Unassembled WGS sequence"/>
</dbReference>
<feature type="compositionally biased region" description="Low complexity" evidence="1">
    <location>
        <begin position="204"/>
        <end position="222"/>
    </location>
</feature>
<gene>
    <name evidence="2" type="ORF">GCM10009066_08130</name>
</gene>
<keyword evidence="3" id="KW-1185">Reference proteome</keyword>
<feature type="compositionally biased region" description="Low complexity" evidence="1">
    <location>
        <begin position="83"/>
        <end position="93"/>
    </location>
</feature>
<reference evidence="2 3" key="1">
    <citation type="journal article" date="2019" name="Int. J. Syst. Evol. Microbiol.">
        <title>The Global Catalogue of Microorganisms (GCM) 10K type strain sequencing project: providing services to taxonomists for standard genome sequencing and annotation.</title>
        <authorList>
            <consortium name="The Broad Institute Genomics Platform"/>
            <consortium name="The Broad Institute Genome Sequencing Center for Infectious Disease"/>
            <person name="Wu L."/>
            <person name="Ma J."/>
        </authorList>
    </citation>
    <scope>NUCLEOTIDE SEQUENCE [LARGE SCALE GENOMIC DNA]</scope>
    <source>
        <strain evidence="2 3">JCM 16330</strain>
    </source>
</reference>
<evidence type="ECO:0000313" key="3">
    <source>
        <dbReference type="Proteomes" id="UP001500837"/>
    </source>
</evidence>
<proteinExistence type="predicted"/>
<accession>A0AAV3S4Q2</accession>
<dbReference type="EMBL" id="BAAABL010000034">
    <property type="protein sequence ID" value="GAA0296005.1"/>
    <property type="molecule type" value="Genomic_DNA"/>
</dbReference>
<name>A0AAV3S4Q2_9EURY</name>
<feature type="region of interest" description="Disordered" evidence="1">
    <location>
        <begin position="58"/>
        <end position="259"/>
    </location>
</feature>
<organism evidence="2 3">
    <name type="scientific">Halarchaeum salinum</name>
    <dbReference type="NCBI Taxonomy" id="489912"/>
    <lineage>
        <taxon>Archaea</taxon>
        <taxon>Methanobacteriati</taxon>
        <taxon>Methanobacteriota</taxon>
        <taxon>Stenosarchaea group</taxon>
        <taxon>Halobacteria</taxon>
        <taxon>Halobacteriales</taxon>
        <taxon>Halobacteriaceae</taxon>
    </lineage>
</organism>
<feature type="compositionally biased region" description="Low complexity" evidence="1">
    <location>
        <begin position="166"/>
        <end position="197"/>
    </location>
</feature>
<comment type="caution">
    <text evidence="2">The sequence shown here is derived from an EMBL/GenBank/DDBJ whole genome shotgun (WGS) entry which is preliminary data.</text>
</comment>
<protein>
    <submittedName>
        <fullName evidence="2">Uncharacterized protein</fullName>
    </submittedName>
</protein>
<evidence type="ECO:0000256" key="1">
    <source>
        <dbReference type="SAM" id="MobiDB-lite"/>
    </source>
</evidence>
<dbReference type="AlphaFoldDB" id="A0AAV3S4Q2"/>